<dbReference type="PANTHER" id="PTHR33507:SF3">
    <property type="entry name" value="INNER MEMBRANE PROTEIN YBBJ"/>
    <property type="match status" value="1"/>
</dbReference>
<evidence type="ECO:0000256" key="1">
    <source>
        <dbReference type="SAM" id="Phobius"/>
    </source>
</evidence>
<comment type="caution">
    <text evidence="2">The sequence shown here is derived from an EMBL/GenBank/DDBJ whole genome shotgun (WGS) entry which is preliminary data.</text>
</comment>
<dbReference type="Proteomes" id="UP001165393">
    <property type="component" value="Unassembled WGS sequence"/>
</dbReference>
<gene>
    <name evidence="2" type="ORF">NAF29_02080</name>
</gene>
<reference evidence="2 3" key="1">
    <citation type="journal article" date="2013" name="Antonie Van Leeuwenhoek">
        <title>Echinimonas agarilytica gen. nov., sp. nov., a new gammaproteobacterium isolated from the sea urchin Strongylocentrotus intermedius.</title>
        <authorList>
            <person name="Nedashkovskaya O.I."/>
            <person name="Stenkova A.M."/>
            <person name="Zhukova N.V."/>
            <person name="Van Trappen S."/>
            <person name="Lee J.S."/>
            <person name="Kim S.B."/>
        </authorList>
    </citation>
    <scope>NUCLEOTIDE SEQUENCE [LARGE SCALE GENOMIC DNA]</scope>
    <source>
        <strain evidence="2 3">KMM 6351</strain>
    </source>
</reference>
<keyword evidence="1" id="KW-1133">Transmembrane helix</keyword>
<evidence type="ECO:0000313" key="3">
    <source>
        <dbReference type="Proteomes" id="UP001165393"/>
    </source>
</evidence>
<organism evidence="2 3">
    <name type="scientific">Echinimonas agarilytica</name>
    <dbReference type="NCBI Taxonomy" id="1215918"/>
    <lineage>
        <taxon>Bacteria</taxon>
        <taxon>Pseudomonadati</taxon>
        <taxon>Pseudomonadota</taxon>
        <taxon>Gammaproteobacteria</taxon>
        <taxon>Alteromonadales</taxon>
        <taxon>Echinimonadaceae</taxon>
        <taxon>Echinimonas</taxon>
    </lineage>
</organism>
<dbReference type="EMBL" id="JAMQGP010000001">
    <property type="protein sequence ID" value="MCM2678457.1"/>
    <property type="molecule type" value="Genomic_DNA"/>
</dbReference>
<keyword evidence="3" id="KW-1185">Reference proteome</keyword>
<name>A0AA42B671_9GAMM</name>
<accession>A0AA42B671</accession>
<dbReference type="GO" id="GO:0005886">
    <property type="term" value="C:plasma membrane"/>
    <property type="evidence" value="ECO:0007669"/>
    <property type="project" value="TreeGrafter"/>
</dbReference>
<dbReference type="AlphaFoldDB" id="A0AA42B671"/>
<evidence type="ECO:0000313" key="2">
    <source>
        <dbReference type="EMBL" id="MCM2678457.1"/>
    </source>
</evidence>
<dbReference type="InterPro" id="IPR052165">
    <property type="entry name" value="Membrane_assoc_protease"/>
</dbReference>
<proteinExistence type="predicted"/>
<feature type="transmembrane region" description="Helical" evidence="1">
    <location>
        <begin position="58"/>
        <end position="78"/>
    </location>
</feature>
<dbReference type="PANTHER" id="PTHR33507">
    <property type="entry name" value="INNER MEMBRANE PROTEIN YBBJ"/>
    <property type="match status" value="1"/>
</dbReference>
<feature type="transmembrane region" description="Helical" evidence="1">
    <location>
        <begin position="12"/>
        <end position="30"/>
    </location>
</feature>
<dbReference type="RefSeq" id="WP_251259822.1">
    <property type="nucleotide sequence ID" value="NZ_JAMQGP010000001.1"/>
</dbReference>
<protein>
    <submittedName>
        <fullName evidence="2">NfeD family protein</fullName>
    </submittedName>
</protein>
<sequence>MNVFTETLQNLTSTHWAVFGIVLVMIEIVVPSSWLLWPGLAALIIALVHWLIPMSWTVQLVSFSILTVAMVVIGRRFYNPANIESDQPDLNQQSGRHDGKISNLLEPSENGLSTIRLGDSDWRVEIQQSDKQDWPLGTKVEVIGQRSNTLLVEIKD</sequence>
<keyword evidence="1" id="KW-0472">Membrane</keyword>
<keyword evidence="1" id="KW-0812">Transmembrane</keyword>